<evidence type="ECO:0000313" key="1">
    <source>
        <dbReference type="EMBL" id="RGS14401.1"/>
    </source>
</evidence>
<dbReference type="AlphaFoldDB" id="A0A412HD55"/>
<evidence type="ECO:0000313" key="3">
    <source>
        <dbReference type="Proteomes" id="UP000283872"/>
    </source>
</evidence>
<comment type="caution">
    <text evidence="1">The sequence shown here is derived from an EMBL/GenBank/DDBJ whole genome shotgun (WGS) entry which is preliminary data.</text>
</comment>
<name>A0A412HD55_9BACT</name>
<dbReference type="EMBL" id="QRNB01000154">
    <property type="protein sequence ID" value="RHK06430.1"/>
    <property type="molecule type" value="Genomic_DNA"/>
</dbReference>
<gene>
    <name evidence="2" type="ORF">DW079_14505</name>
    <name evidence="1" type="ORF">DWY11_10825</name>
</gene>
<sequence length="65" mass="8157">MKKTDFFSRNLFTTTYIYIKYVAKVKKKIELTKKKKRKEKKLTYIKQRPPHFFTKAWRFSLKHNR</sequence>
<proteinExistence type="predicted"/>
<evidence type="ECO:0000313" key="2">
    <source>
        <dbReference type="EMBL" id="RHK06430.1"/>
    </source>
</evidence>
<accession>A0A412HD55</accession>
<reference evidence="3 4" key="1">
    <citation type="submission" date="2018-08" db="EMBL/GenBank/DDBJ databases">
        <title>A genome reference for cultivated species of the human gut microbiota.</title>
        <authorList>
            <person name="Zou Y."/>
            <person name="Xue W."/>
            <person name="Luo G."/>
        </authorList>
    </citation>
    <scope>NUCLEOTIDE SEQUENCE [LARGE SCALE GENOMIC DNA]</scope>
    <source>
        <strain evidence="1 3">AF24-12</strain>
        <strain evidence="2 4">AF46-2NS</strain>
    </source>
</reference>
<dbReference type="Proteomes" id="UP000283872">
    <property type="component" value="Unassembled WGS sequence"/>
</dbReference>
<dbReference type="Proteomes" id="UP000286211">
    <property type="component" value="Unassembled WGS sequence"/>
</dbReference>
<protein>
    <submittedName>
        <fullName evidence="1">Uncharacterized protein</fullName>
    </submittedName>
</protein>
<evidence type="ECO:0000313" key="4">
    <source>
        <dbReference type="Proteomes" id="UP000286211"/>
    </source>
</evidence>
<organism evidence="1 3">
    <name type="scientific">Segatella copri</name>
    <dbReference type="NCBI Taxonomy" id="165179"/>
    <lineage>
        <taxon>Bacteria</taxon>
        <taxon>Pseudomonadati</taxon>
        <taxon>Bacteroidota</taxon>
        <taxon>Bacteroidia</taxon>
        <taxon>Bacteroidales</taxon>
        <taxon>Prevotellaceae</taxon>
        <taxon>Segatella</taxon>
    </lineage>
</organism>
<dbReference type="EMBL" id="QRVA01000027">
    <property type="protein sequence ID" value="RGS14401.1"/>
    <property type="molecule type" value="Genomic_DNA"/>
</dbReference>